<reference evidence="1" key="1">
    <citation type="submission" date="2019-08" db="EMBL/GenBank/DDBJ databases">
        <authorList>
            <person name="Kucharzyk K."/>
            <person name="Murdoch R.W."/>
            <person name="Higgins S."/>
            <person name="Loffler F."/>
        </authorList>
    </citation>
    <scope>NUCLEOTIDE SEQUENCE</scope>
</reference>
<organism evidence="1">
    <name type="scientific">bioreactor metagenome</name>
    <dbReference type="NCBI Taxonomy" id="1076179"/>
    <lineage>
        <taxon>unclassified sequences</taxon>
        <taxon>metagenomes</taxon>
        <taxon>ecological metagenomes</taxon>
    </lineage>
</organism>
<name>A0A644XN57_9ZZZZ</name>
<dbReference type="AlphaFoldDB" id="A0A644XN57"/>
<dbReference type="EMBL" id="VSSQ01002484">
    <property type="protein sequence ID" value="MPM15693.1"/>
    <property type="molecule type" value="Genomic_DNA"/>
</dbReference>
<accession>A0A644XN57</accession>
<comment type="caution">
    <text evidence="1">The sequence shown here is derived from an EMBL/GenBank/DDBJ whole genome shotgun (WGS) entry which is preliminary data.</text>
</comment>
<gene>
    <name evidence="1" type="ORF">SDC9_62064</name>
</gene>
<evidence type="ECO:0000313" key="1">
    <source>
        <dbReference type="EMBL" id="MPM15693.1"/>
    </source>
</evidence>
<protein>
    <submittedName>
        <fullName evidence="1">Uncharacterized protein</fullName>
    </submittedName>
</protein>
<proteinExistence type="predicted"/>
<sequence>MEKINLIRDALDAFPDKQEEMSAKSNAMDKLDSLERFVQEAF</sequence>